<accession>A0ACB9T7F2</accession>
<evidence type="ECO:0000313" key="1">
    <source>
        <dbReference type="EMBL" id="KAI4462736.1"/>
    </source>
</evidence>
<dbReference type="EMBL" id="CM043018">
    <property type="protein sequence ID" value="KAI4462736.1"/>
    <property type="molecule type" value="Genomic_DNA"/>
</dbReference>
<proteinExistence type="predicted"/>
<dbReference type="Proteomes" id="UP001056778">
    <property type="component" value="Chromosome 4"/>
</dbReference>
<sequence length="796" mass="89932">MKLTLTQPITHADFDDLFDYALYPDFSENCICVPYWQCKEDYSGLIEDGVGIMDIRLMKSTVNTVTCTGDFDVCCQIECGRQNLGIISRILHKNSSSTIEKNRKNYAYFGELPWMLGILQNNMFKCGASLIHPQVAVTAAHCVSSIEKYVVRAGEWNWETKTEPLPHEDQFSKKIIIHPKYNPQTLGNDIALLILENPFKLSENVGVICIPSPHLFITSKKCIASGWGKNSLNPDKYQSILKKISLPIISNHQCNQKLRTKILGPFFKLDKSFICAGGGIDKKDTCKGDGGGPLVCPITEESNRYHQVGIVSWGLTCGTHESLGVYVNIALFSDWIDKQMIYYKYLNVFSSQFTMSMEKCTIAVCQMTSGNDKTKNFACVKRLVAQAVEKKAKVIFLPEGVDYIGTNKEEIKELAETLDGPLIREYLSLAKVNKVWLSIGGFHEFKKLNNCHIIIDDHGRIASVYRKLHLFDVYIPERNIDLRESDNVSGGNEIVDPVNTPAGMIGMAICYDLRFPELSTLLRKKGATIITFPSAFTNTTGQVHWEVLLRARAIENQCYVVAAAQYGSHNKKRISYGQSLVIDPWGKILAEGQKYTDTKPNDESVIIAQVDNGFISQVRSDMPVLEHRRNDIYKLIEMKNEQIFPDFRFNYQFADKVIQSCTVFYCTKYSFAFTNIRCVVPGHVLVSSIRCAKRLENLCPDEVADLFQTVVKVQKVMELVHNSSSSTICVQDGKYAGQTVAHVHCHILPRKQGDFANNDDVYMQLANHDKEGSSQIRTIEEMSKEARTLRNYFYTS</sequence>
<evidence type="ECO:0000313" key="2">
    <source>
        <dbReference type="Proteomes" id="UP001056778"/>
    </source>
</evidence>
<name>A0ACB9T7F2_HOLOL</name>
<gene>
    <name evidence="1" type="ORF">MML48_4g00011030</name>
</gene>
<reference evidence="1" key="1">
    <citation type="submission" date="2022-04" db="EMBL/GenBank/DDBJ databases">
        <title>Chromosome-scale genome assembly of Holotrichia oblita Faldermann.</title>
        <authorList>
            <person name="Rongchong L."/>
        </authorList>
    </citation>
    <scope>NUCLEOTIDE SEQUENCE</scope>
    <source>
        <strain evidence="1">81SQS9</strain>
    </source>
</reference>
<comment type="caution">
    <text evidence="1">The sequence shown here is derived from an EMBL/GenBank/DDBJ whole genome shotgun (WGS) entry which is preliminary data.</text>
</comment>
<protein>
    <submittedName>
        <fullName evidence="1">Nitrilase-related</fullName>
    </submittedName>
</protein>
<organism evidence="1 2">
    <name type="scientific">Holotrichia oblita</name>
    <name type="common">Chafer beetle</name>
    <dbReference type="NCBI Taxonomy" id="644536"/>
    <lineage>
        <taxon>Eukaryota</taxon>
        <taxon>Metazoa</taxon>
        <taxon>Ecdysozoa</taxon>
        <taxon>Arthropoda</taxon>
        <taxon>Hexapoda</taxon>
        <taxon>Insecta</taxon>
        <taxon>Pterygota</taxon>
        <taxon>Neoptera</taxon>
        <taxon>Endopterygota</taxon>
        <taxon>Coleoptera</taxon>
        <taxon>Polyphaga</taxon>
        <taxon>Scarabaeiformia</taxon>
        <taxon>Scarabaeidae</taxon>
        <taxon>Melolonthinae</taxon>
        <taxon>Holotrichia</taxon>
    </lineage>
</organism>
<keyword evidence="2" id="KW-1185">Reference proteome</keyword>